<dbReference type="PANTHER" id="PTHR46558:SF11">
    <property type="entry name" value="HTH-TYPE TRANSCRIPTIONAL REGULATOR XRE"/>
    <property type="match status" value="1"/>
</dbReference>
<geneLocation type="plasmid" evidence="3 4">
    <name>unnamed2</name>
</geneLocation>
<dbReference type="PANTHER" id="PTHR46558">
    <property type="entry name" value="TRACRIPTIONAL REGULATORY PROTEIN-RELATED-RELATED"/>
    <property type="match status" value="1"/>
</dbReference>
<dbReference type="SUPFAM" id="SSF47413">
    <property type="entry name" value="lambda repressor-like DNA-binding domains"/>
    <property type="match status" value="1"/>
</dbReference>
<feature type="domain" description="HTH cro/C1-type" evidence="2">
    <location>
        <begin position="19"/>
        <end position="73"/>
    </location>
</feature>
<dbReference type="AlphaFoldDB" id="A0A974SLP9"/>
<sequence>MPRKHSEDQEQHTAIGARLKFARIRKGMSQEKAGQVIGVTFQQMQKYENGRNSLSGVAAVKLATALEISVSYLLVGTEEEKEAGVPIMGAKAYEAATIVEQLPANLRPQVVAFLRSAANLGSEANQGSEALQASAI</sequence>
<dbReference type="InterPro" id="IPR001387">
    <property type="entry name" value="Cro/C1-type_HTH"/>
</dbReference>
<dbReference type="EMBL" id="CP063364">
    <property type="protein sequence ID" value="QRG10150.1"/>
    <property type="molecule type" value="Genomic_DNA"/>
</dbReference>
<evidence type="ECO:0000313" key="3">
    <source>
        <dbReference type="EMBL" id="QRG10150.1"/>
    </source>
</evidence>
<evidence type="ECO:0000313" key="4">
    <source>
        <dbReference type="Proteomes" id="UP000596427"/>
    </source>
</evidence>
<keyword evidence="3" id="KW-0614">Plasmid</keyword>
<dbReference type="CDD" id="cd00093">
    <property type="entry name" value="HTH_XRE"/>
    <property type="match status" value="1"/>
</dbReference>
<evidence type="ECO:0000259" key="2">
    <source>
        <dbReference type="PROSITE" id="PS50943"/>
    </source>
</evidence>
<dbReference type="KEGG" id="xdi:EZH22_30160"/>
<protein>
    <submittedName>
        <fullName evidence="3">Helix-turn-helix transcriptional regulator</fullName>
    </submittedName>
</protein>
<reference evidence="3 4" key="1">
    <citation type="submission" date="2020-10" db="EMBL/GenBank/DDBJ databases">
        <title>Degradation of 1,4-Dioxane by Xanthobacter sp. YN2, via a Novel Group-2 Soluble Di-Iron Monooxygenase.</title>
        <authorList>
            <person name="Ma F."/>
            <person name="Wang Y."/>
            <person name="Yang J."/>
            <person name="Guo H."/>
            <person name="Su D."/>
            <person name="Yu L."/>
        </authorList>
    </citation>
    <scope>NUCLEOTIDE SEQUENCE [LARGE SCALE GENOMIC DNA]</scope>
    <source>
        <strain evidence="3 4">YN2</strain>
        <plasmid evidence="3 4">unnamed2</plasmid>
    </source>
</reference>
<accession>A0A974SLP9</accession>
<name>A0A974SLP9_9HYPH</name>
<keyword evidence="1" id="KW-0238">DNA-binding</keyword>
<dbReference type="InterPro" id="IPR010982">
    <property type="entry name" value="Lambda_DNA-bd_dom_sf"/>
</dbReference>
<dbReference type="Proteomes" id="UP000596427">
    <property type="component" value="Plasmid unnamed2"/>
</dbReference>
<keyword evidence="4" id="KW-1185">Reference proteome</keyword>
<dbReference type="PROSITE" id="PS50943">
    <property type="entry name" value="HTH_CROC1"/>
    <property type="match status" value="1"/>
</dbReference>
<proteinExistence type="predicted"/>
<dbReference type="SMART" id="SM00530">
    <property type="entry name" value="HTH_XRE"/>
    <property type="match status" value="1"/>
</dbReference>
<dbReference type="Gene3D" id="1.10.260.40">
    <property type="entry name" value="lambda repressor-like DNA-binding domains"/>
    <property type="match status" value="1"/>
</dbReference>
<dbReference type="RefSeq" id="WP_203197025.1">
    <property type="nucleotide sequence ID" value="NZ_CP063364.1"/>
</dbReference>
<dbReference type="Pfam" id="PF01381">
    <property type="entry name" value="HTH_3"/>
    <property type="match status" value="1"/>
</dbReference>
<dbReference type="GO" id="GO:0003677">
    <property type="term" value="F:DNA binding"/>
    <property type="evidence" value="ECO:0007669"/>
    <property type="project" value="UniProtKB-KW"/>
</dbReference>
<evidence type="ECO:0000256" key="1">
    <source>
        <dbReference type="ARBA" id="ARBA00023125"/>
    </source>
</evidence>
<gene>
    <name evidence="3" type="ORF">EZH22_30160</name>
</gene>
<organism evidence="3 4">
    <name type="scientific">Xanthobacter dioxanivorans</name>
    <dbReference type="NCBI Taxonomy" id="2528964"/>
    <lineage>
        <taxon>Bacteria</taxon>
        <taxon>Pseudomonadati</taxon>
        <taxon>Pseudomonadota</taxon>
        <taxon>Alphaproteobacteria</taxon>
        <taxon>Hyphomicrobiales</taxon>
        <taxon>Xanthobacteraceae</taxon>
        <taxon>Xanthobacter</taxon>
    </lineage>
</organism>